<organism evidence="5 6">
    <name type="scientific">Xanthomonas hyacinthi</name>
    <dbReference type="NCBI Taxonomy" id="56455"/>
    <lineage>
        <taxon>Bacteria</taxon>
        <taxon>Pseudomonadati</taxon>
        <taxon>Pseudomonadota</taxon>
        <taxon>Gammaproteobacteria</taxon>
        <taxon>Lysobacterales</taxon>
        <taxon>Lysobacteraceae</taxon>
        <taxon>Xanthomonas</taxon>
    </lineage>
</organism>
<dbReference type="AlphaFoldDB" id="A0A2S7ERH3"/>
<evidence type="ECO:0000256" key="3">
    <source>
        <dbReference type="SAM" id="SignalP"/>
    </source>
</evidence>
<evidence type="ECO:0000256" key="2">
    <source>
        <dbReference type="ARBA" id="ARBA00023239"/>
    </source>
</evidence>
<comment type="caution">
    <text evidence="5">The sequence shown here is derived from an EMBL/GenBank/DDBJ whole genome shotgun (WGS) entry which is preliminary data.</text>
</comment>
<name>A0A2S7ERH3_9XANT</name>
<keyword evidence="6" id="KW-1185">Reference proteome</keyword>
<sequence>MARDRSLSFFDGLSPTARSASRCLAPLTAALLLCGSGEACADVAATFAHPGIMHTASDIARIKAHLSQEPWASGYAKLKSDNLSSPLYQIQGGHCPKVVRDVPSKTLCINQFTNDGNAAYQQALMWTLSGDPRYAANAKGILNAWSGTLTSIEGQDAQLAAGLVGFKFVAAAELIRYGDAGWSQDDVKASERMFVDVFYPVIKGFAPRANGNWDSSCMKTMMAIGAYTNDWQMFNRALDYYYNGPSNGALLHYVINAEGETQESGRDQAHTQLGIGNLAEMAEVAWAQGFDLYAAYGNRLLAGFEYVANYNLGNEVHFVPMVDTTGKYPHDTISSIGRGEFRPIYEMVLNHYVHRGALSAPFTQQVAVKMRPEGRTPYADNNGFGTLLFTRDDTRKITPRGVDEAPEGFAACATQGGVCNVSQGTGLVAYGANGSWYYRNVGVGQSVACSNASFAGAEAGAAMTCSIQR</sequence>
<reference evidence="6" key="1">
    <citation type="submission" date="2016-08" db="EMBL/GenBank/DDBJ databases">
        <authorList>
            <person name="Merda D."/>
            <person name="Briand M."/>
            <person name="Taghouti G."/>
            <person name="Carrere S."/>
            <person name="Gouzy J."/>
            <person name="Portier P."/>
            <person name="Jacques M.-A."/>
            <person name="Fischer-Le Saux M."/>
        </authorList>
    </citation>
    <scope>NUCLEOTIDE SEQUENCE [LARGE SCALE GENOMIC DNA]</scope>
    <source>
        <strain evidence="6">CFBP1156</strain>
    </source>
</reference>
<dbReference type="EMBL" id="MDEG01000024">
    <property type="protein sequence ID" value="PPU95676.1"/>
    <property type="molecule type" value="Genomic_DNA"/>
</dbReference>
<gene>
    <name evidence="5" type="ORF">XhyaCFBP1156_18010</name>
</gene>
<protein>
    <recommendedName>
        <fullName evidence="4">Alginate lyase domain-containing protein</fullName>
    </recommendedName>
</protein>
<dbReference type="OrthoDB" id="222550at2"/>
<keyword evidence="1 3" id="KW-0732">Signal</keyword>
<keyword evidence="2" id="KW-0456">Lyase</keyword>
<feature type="chain" id="PRO_5015722543" description="Alginate lyase domain-containing protein" evidence="3">
    <location>
        <begin position="42"/>
        <end position="469"/>
    </location>
</feature>
<dbReference type="GO" id="GO:0016829">
    <property type="term" value="F:lyase activity"/>
    <property type="evidence" value="ECO:0007669"/>
    <property type="project" value="UniProtKB-KW"/>
</dbReference>
<feature type="signal peptide" evidence="3">
    <location>
        <begin position="1"/>
        <end position="41"/>
    </location>
</feature>
<accession>A0A2S7ERH3</accession>
<evidence type="ECO:0000313" key="5">
    <source>
        <dbReference type="EMBL" id="PPU95676.1"/>
    </source>
</evidence>
<dbReference type="InterPro" id="IPR008397">
    <property type="entry name" value="Alginate_lyase_dom"/>
</dbReference>
<evidence type="ECO:0000259" key="4">
    <source>
        <dbReference type="Pfam" id="PF05426"/>
    </source>
</evidence>
<proteinExistence type="predicted"/>
<evidence type="ECO:0000313" key="6">
    <source>
        <dbReference type="Proteomes" id="UP000238261"/>
    </source>
</evidence>
<dbReference type="InterPro" id="IPR008929">
    <property type="entry name" value="Chondroitin_lyas"/>
</dbReference>
<dbReference type="Pfam" id="PF05426">
    <property type="entry name" value="Alginate_lyase"/>
    <property type="match status" value="1"/>
</dbReference>
<dbReference type="RefSeq" id="WP_104558904.1">
    <property type="nucleotide sequence ID" value="NZ_CP043476.1"/>
</dbReference>
<dbReference type="Gene3D" id="1.50.10.100">
    <property type="entry name" value="Chondroitin AC/alginate lyase"/>
    <property type="match status" value="1"/>
</dbReference>
<feature type="domain" description="Alginate lyase" evidence="4">
    <location>
        <begin position="103"/>
        <end position="315"/>
    </location>
</feature>
<dbReference type="GO" id="GO:0042597">
    <property type="term" value="C:periplasmic space"/>
    <property type="evidence" value="ECO:0007669"/>
    <property type="project" value="InterPro"/>
</dbReference>
<evidence type="ECO:0000256" key="1">
    <source>
        <dbReference type="ARBA" id="ARBA00022729"/>
    </source>
</evidence>
<dbReference type="Proteomes" id="UP000238261">
    <property type="component" value="Unassembled WGS sequence"/>
</dbReference>
<dbReference type="SUPFAM" id="SSF48230">
    <property type="entry name" value="Chondroitin AC/alginate lyase"/>
    <property type="match status" value="1"/>
</dbReference>